<evidence type="ECO:0000256" key="2">
    <source>
        <dbReference type="ARBA" id="ARBA00022723"/>
    </source>
</evidence>
<evidence type="ECO:0000313" key="7">
    <source>
        <dbReference type="Proteomes" id="UP000297475"/>
    </source>
</evidence>
<evidence type="ECO:0000256" key="3">
    <source>
        <dbReference type="ARBA" id="ARBA00023004"/>
    </source>
</evidence>
<dbReference type="EMBL" id="SRMF01000002">
    <property type="protein sequence ID" value="TGG94265.1"/>
    <property type="molecule type" value="Genomic_DNA"/>
</dbReference>
<dbReference type="Gene3D" id="2.102.10.10">
    <property type="entry name" value="Rieske [2Fe-2S] iron-sulphur domain"/>
    <property type="match status" value="1"/>
</dbReference>
<dbReference type="AlphaFoldDB" id="A0A4Z0WCQ2"/>
<proteinExistence type="predicted"/>
<dbReference type="OrthoDB" id="9794779at2"/>
<reference evidence="6 7" key="1">
    <citation type="submission" date="2019-04" db="EMBL/GenBank/DDBJ databases">
        <title>Natronospirillum operosus gen. nov., sp. nov., a haloalkaliphilic satellite isolated from decaying biomass of laboratory culture of cyanobacterium Geitlerinema sp. and proposal of Natronospirillaceae fam. nov. and Saccharospirillaceae fam. nov.</title>
        <authorList>
            <person name="Kevbrin V."/>
            <person name="Boltyanskaya Y."/>
            <person name="Koziaeva V."/>
            <person name="Grouzdev D.S."/>
            <person name="Park M."/>
            <person name="Cho J."/>
        </authorList>
    </citation>
    <scope>NUCLEOTIDE SEQUENCE [LARGE SCALE GENOMIC DNA]</scope>
    <source>
        <strain evidence="6 7">G-116</strain>
    </source>
</reference>
<dbReference type="Pfam" id="PF00355">
    <property type="entry name" value="Rieske"/>
    <property type="match status" value="1"/>
</dbReference>
<feature type="domain" description="Rieske" evidence="5">
    <location>
        <begin position="3"/>
        <end position="99"/>
    </location>
</feature>
<dbReference type="InterPro" id="IPR036922">
    <property type="entry name" value="Rieske_2Fe-2S_sf"/>
</dbReference>
<dbReference type="PANTHER" id="PTHR21496:SF23">
    <property type="entry name" value="3-PHENYLPROPIONATE_CINNAMIC ACID DIOXYGENASE FERREDOXIN SUBUNIT"/>
    <property type="match status" value="1"/>
</dbReference>
<dbReference type="PROSITE" id="PS51296">
    <property type="entry name" value="RIESKE"/>
    <property type="match status" value="1"/>
</dbReference>
<dbReference type="CDD" id="cd03528">
    <property type="entry name" value="Rieske_RO_ferredoxin"/>
    <property type="match status" value="1"/>
</dbReference>
<evidence type="ECO:0000256" key="4">
    <source>
        <dbReference type="ARBA" id="ARBA00023014"/>
    </source>
</evidence>
<gene>
    <name evidence="6" type="ORF">E4656_08860</name>
</gene>
<evidence type="ECO:0000256" key="1">
    <source>
        <dbReference type="ARBA" id="ARBA00022714"/>
    </source>
</evidence>
<keyword evidence="7" id="KW-1185">Reference proteome</keyword>
<dbReference type="GO" id="GO:0051537">
    <property type="term" value="F:2 iron, 2 sulfur cluster binding"/>
    <property type="evidence" value="ECO:0007669"/>
    <property type="project" value="UniProtKB-KW"/>
</dbReference>
<organism evidence="6 7">
    <name type="scientific">Natronospirillum operosum</name>
    <dbReference type="NCBI Taxonomy" id="2759953"/>
    <lineage>
        <taxon>Bacteria</taxon>
        <taxon>Pseudomonadati</taxon>
        <taxon>Pseudomonadota</taxon>
        <taxon>Gammaproteobacteria</taxon>
        <taxon>Oceanospirillales</taxon>
        <taxon>Natronospirillaceae</taxon>
        <taxon>Natronospirillum</taxon>
    </lineage>
</organism>
<dbReference type="InterPro" id="IPR017941">
    <property type="entry name" value="Rieske_2Fe-2S"/>
</dbReference>
<evidence type="ECO:0000313" key="6">
    <source>
        <dbReference type="EMBL" id="TGG94265.1"/>
    </source>
</evidence>
<keyword evidence="3" id="KW-0408">Iron</keyword>
<keyword evidence="1" id="KW-0001">2Fe-2S</keyword>
<name>A0A4Z0WCQ2_9GAMM</name>
<comment type="caution">
    <text evidence="6">The sequence shown here is derived from an EMBL/GenBank/DDBJ whole genome shotgun (WGS) entry which is preliminary data.</text>
</comment>
<dbReference type="SUPFAM" id="SSF50022">
    <property type="entry name" value="ISP domain"/>
    <property type="match status" value="1"/>
</dbReference>
<dbReference type="PANTHER" id="PTHR21496">
    <property type="entry name" value="FERREDOXIN-RELATED"/>
    <property type="match status" value="1"/>
</dbReference>
<keyword evidence="4" id="KW-0411">Iron-sulfur</keyword>
<sequence length="107" mass="12004">MSWTTVCRKDQVQEDFPFSAKIDGKEVGIYLLDDDYYALEDVCPHAYALLSQGFVEDGEIECPLHEATFDIRTGKCLGGPAERDIKVYPLRIVDEEIQLDSAEVTAS</sequence>
<accession>A0A4Z0WCQ2</accession>
<keyword evidence="2" id="KW-0479">Metal-binding</keyword>
<dbReference type="RefSeq" id="WP_135482832.1">
    <property type="nucleotide sequence ID" value="NZ_SRMF01000002.1"/>
</dbReference>
<protein>
    <submittedName>
        <fullName evidence="6">Non-heme iron oxygenase ferredoxin subunit</fullName>
    </submittedName>
</protein>
<evidence type="ECO:0000259" key="5">
    <source>
        <dbReference type="PROSITE" id="PS51296"/>
    </source>
</evidence>
<dbReference type="GO" id="GO:0046872">
    <property type="term" value="F:metal ion binding"/>
    <property type="evidence" value="ECO:0007669"/>
    <property type="project" value="UniProtKB-KW"/>
</dbReference>
<dbReference type="Proteomes" id="UP000297475">
    <property type="component" value="Unassembled WGS sequence"/>
</dbReference>